<dbReference type="InterPro" id="IPR003903">
    <property type="entry name" value="UIM_dom"/>
</dbReference>
<dbReference type="PROSITE" id="PS50234">
    <property type="entry name" value="VWFA"/>
    <property type="match status" value="1"/>
</dbReference>
<dbReference type="InterPro" id="IPR036465">
    <property type="entry name" value="vWFA_dom_sf"/>
</dbReference>
<dbReference type="EMBL" id="OX459120">
    <property type="protein sequence ID" value="CAI9099983.1"/>
    <property type="molecule type" value="Genomic_DNA"/>
</dbReference>
<dbReference type="Gene3D" id="3.40.50.410">
    <property type="entry name" value="von Willebrand factor, type A domain"/>
    <property type="match status" value="1"/>
</dbReference>
<dbReference type="InterPro" id="IPR002035">
    <property type="entry name" value="VWF_A"/>
</dbReference>
<evidence type="ECO:0000313" key="6">
    <source>
        <dbReference type="EMBL" id="CAI9099983.1"/>
    </source>
</evidence>
<evidence type="ECO:0000256" key="2">
    <source>
        <dbReference type="ARBA" id="ARBA00022942"/>
    </source>
</evidence>
<dbReference type="PANTHER" id="PTHR10223:SF0">
    <property type="entry name" value="26S PROTEASOME NON-ATPASE REGULATORY SUBUNIT 4"/>
    <property type="match status" value="1"/>
</dbReference>
<dbReference type="GO" id="GO:0031593">
    <property type="term" value="F:polyubiquitin modification-dependent protein binding"/>
    <property type="evidence" value="ECO:0007669"/>
    <property type="project" value="TreeGrafter"/>
</dbReference>
<proteinExistence type="inferred from homology"/>
<dbReference type="GO" id="GO:0005829">
    <property type="term" value="C:cytosol"/>
    <property type="evidence" value="ECO:0007669"/>
    <property type="project" value="TreeGrafter"/>
</dbReference>
<dbReference type="GO" id="GO:0008540">
    <property type="term" value="C:proteasome regulatory particle, base subcomplex"/>
    <property type="evidence" value="ECO:0007669"/>
    <property type="project" value="TreeGrafter"/>
</dbReference>
<protein>
    <recommendedName>
        <fullName evidence="4">26S proteasome non-ATPase regulatory subunit 4 homolog</fullName>
    </recommendedName>
    <alternativeName>
        <fullName evidence="3">26S proteasome regulatory subunit RPN10</fullName>
    </alternativeName>
</protein>
<dbReference type="Proteomes" id="UP001161247">
    <property type="component" value="Chromosome 3"/>
</dbReference>
<evidence type="ECO:0000313" key="7">
    <source>
        <dbReference type="Proteomes" id="UP001161247"/>
    </source>
</evidence>
<dbReference type="InterPro" id="IPR027040">
    <property type="entry name" value="PSMD4"/>
</dbReference>
<dbReference type="PROSITE" id="PS50330">
    <property type="entry name" value="UIM"/>
    <property type="match status" value="1"/>
</dbReference>
<dbReference type="FunFam" id="3.40.50.410:FF:000005">
    <property type="entry name" value="26S proteasome non-ATPase regulatory subunit 4"/>
    <property type="match status" value="1"/>
</dbReference>
<name>A0AAV1CXJ6_OLDCO</name>
<keyword evidence="7" id="KW-1185">Reference proteome</keyword>
<evidence type="ECO:0000259" key="5">
    <source>
        <dbReference type="PROSITE" id="PS50234"/>
    </source>
</evidence>
<dbReference type="GO" id="GO:0005634">
    <property type="term" value="C:nucleus"/>
    <property type="evidence" value="ECO:0007669"/>
    <property type="project" value="TreeGrafter"/>
</dbReference>
<dbReference type="SUPFAM" id="SSF53300">
    <property type="entry name" value="vWA-like"/>
    <property type="match status" value="1"/>
</dbReference>
<dbReference type="GO" id="GO:0043161">
    <property type="term" value="P:proteasome-mediated ubiquitin-dependent protein catabolic process"/>
    <property type="evidence" value="ECO:0007669"/>
    <property type="project" value="TreeGrafter"/>
</dbReference>
<evidence type="ECO:0000256" key="1">
    <source>
        <dbReference type="ARBA" id="ARBA00005574"/>
    </source>
</evidence>
<organism evidence="6 7">
    <name type="scientific">Oldenlandia corymbosa var. corymbosa</name>
    <dbReference type="NCBI Taxonomy" id="529605"/>
    <lineage>
        <taxon>Eukaryota</taxon>
        <taxon>Viridiplantae</taxon>
        <taxon>Streptophyta</taxon>
        <taxon>Embryophyta</taxon>
        <taxon>Tracheophyta</taxon>
        <taxon>Spermatophyta</taxon>
        <taxon>Magnoliopsida</taxon>
        <taxon>eudicotyledons</taxon>
        <taxon>Gunneridae</taxon>
        <taxon>Pentapetalae</taxon>
        <taxon>asterids</taxon>
        <taxon>lamiids</taxon>
        <taxon>Gentianales</taxon>
        <taxon>Rubiaceae</taxon>
        <taxon>Rubioideae</taxon>
        <taxon>Spermacoceae</taxon>
        <taxon>Hedyotis-Oldenlandia complex</taxon>
        <taxon>Oldenlandia</taxon>
    </lineage>
</organism>
<reference evidence="6" key="1">
    <citation type="submission" date="2023-03" db="EMBL/GenBank/DDBJ databases">
        <authorList>
            <person name="Julca I."/>
        </authorList>
    </citation>
    <scope>NUCLEOTIDE SEQUENCE</scope>
</reference>
<keyword evidence="2" id="KW-0647">Proteasome</keyword>
<evidence type="ECO:0000256" key="3">
    <source>
        <dbReference type="ARBA" id="ARBA00044341"/>
    </source>
</evidence>
<comment type="similarity">
    <text evidence="1">Belongs to the proteasome subunit S5A family.</text>
</comment>
<dbReference type="Gene3D" id="1.10.287.3990">
    <property type="match status" value="1"/>
</dbReference>
<dbReference type="AlphaFoldDB" id="A0AAV1CXJ6"/>
<dbReference type="Pfam" id="PF13519">
    <property type="entry name" value="VWA_2"/>
    <property type="match status" value="1"/>
</dbReference>
<accession>A0AAV1CXJ6</accession>
<gene>
    <name evidence="6" type="ORF">OLC1_LOCUS9908</name>
</gene>
<dbReference type="SMART" id="SM00327">
    <property type="entry name" value="VWA"/>
    <property type="match status" value="1"/>
</dbReference>
<evidence type="ECO:0000256" key="4">
    <source>
        <dbReference type="ARBA" id="ARBA00071116"/>
    </source>
</evidence>
<feature type="domain" description="VWFA" evidence="5">
    <location>
        <begin position="5"/>
        <end position="194"/>
    </location>
</feature>
<sequence length="267" mass="28104">MVLEATMICIDNSESMRNGDYPPSRFEAQAEAINLICSAKLESNPENTVGLLTMAGNGKGASVLITPTNDLADVLARMHAVEIGGEINLAVGLEVAQLPLKHRQNRYQRQRIVVFAGSSVHDRTEELEMIGKKLKKNGVALDVISFGEEDEGKNEKLSALVAAADHNDNSHFVLVPLGGYYPGALSEVLASSPILVGGGGDDWEGGSGFAAAPSSSAYSSGGGLGGLEFDVDPNLDPELALALRVSMEEERARQEAAAKQEAGRGGE</sequence>
<dbReference type="PANTHER" id="PTHR10223">
    <property type="entry name" value="26S PROTEASOME NON-ATPASE REGULATORY SUBUNIT 4"/>
    <property type="match status" value="1"/>
</dbReference>